<dbReference type="OrthoDB" id="7652274at2"/>
<name>A0A1H4SFQ0_9BRAD</name>
<sequence length="63" mass="6993">MKRNEKNQAPHGVCVIEGDHEFWTRIGAAWPHQDGKGFNILPMNGRLVVREPKAASANVEAGR</sequence>
<dbReference type="EMBL" id="FNTH01000001">
    <property type="protein sequence ID" value="SEC42890.1"/>
    <property type="molecule type" value="Genomic_DNA"/>
</dbReference>
<dbReference type="AlphaFoldDB" id="A0A1H4SFQ0"/>
<proteinExistence type="predicted"/>
<evidence type="ECO:0000313" key="1">
    <source>
        <dbReference type="EMBL" id="SEC42890.1"/>
    </source>
</evidence>
<reference evidence="1 2" key="1">
    <citation type="submission" date="2016-10" db="EMBL/GenBank/DDBJ databases">
        <authorList>
            <person name="de Groot N.N."/>
        </authorList>
    </citation>
    <scope>NUCLEOTIDE SEQUENCE [LARGE SCALE GENOMIC DNA]</scope>
    <source>
        <strain evidence="1 2">MT12</strain>
    </source>
</reference>
<organism evidence="1 2">
    <name type="scientific">Bradyrhizobium erythrophlei</name>
    <dbReference type="NCBI Taxonomy" id="1437360"/>
    <lineage>
        <taxon>Bacteria</taxon>
        <taxon>Pseudomonadati</taxon>
        <taxon>Pseudomonadota</taxon>
        <taxon>Alphaproteobacteria</taxon>
        <taxon>Hyphomicrobiales</taxon>
        <taxon>Nitrobacteraceae</taxon>
        <taxon>Bradyrhizobium</taxon>
    </lineage>
</organism>
<evidence type="ECO:0000313" key="2">
    <source>
        <dbReference type="Proteomes" id="UP000198992"/>
    </source>
</evidence>
<protein>
    <submittedName>
        <fullName evidence="1">Uncharacterized protein</fullName>
    </submittedName>
</protein>
<dbReference type="Proteomes" id="UP000198992">
    <property type="component" value="Unassembled WGS sequence"/>
</dbReference>
<dbReference type="RefSeq" id="WP_092115198.1">
    <property type="nucleotide sequence ID" value="NZ_FNTH01000001.1"/>
</dbReference>
<accession>A0A1H4SFQ0</accession>
<gene>
    <name evidence="1" type="ORF">SAMN05444164_1816</name>
</gene>